<proteinExistence type="predicted"/>
<evidence type="ECO:0000313" key="2">
    <source>
        <dbReference type="Proteomes" id="UP000886595"/>
    </source>
</evidence>
<reference evidence="1 2" key="1">
    <citation type="submission" date="2020-02" db="EMBL/GenBank/DDBJ databases">
        <authorList>
            <person name="Ma Q."/>
            <person name="Huang Y."/>
            <person name="Song X."/>
            <person name="Pei D."/>
        </authorList>
    </citation>
    <scope>NUCLEOTIDE SEQUENCE [LARGE SCALE GENOMIC DNA]</scope>
    <source>
        <strain evidence="1">Sxm20200214</strain>
        <tissue evidence="1">Leaf</tissue>
    </source>
</reference>
<name>A0A8X7PM26_BRACI</name>
<comment type="caution">
    <text evidence="1">The sequence shown here is derived from an EMBL/GenBank/DDBJ whole genome shotgun (WGS) entry which is preliminary data.</text>
</comment>
<sequence length="284" mass="32573">MSYDVKRLQQNLRRELRKLKTVSESSIRSERVKAEADVVFMQRQRQRKKKACLLEVDEDDVGSGGKNVHGGRSNRICWFVVCETMCRSKVIYVETRVIVWLEIMIKKLSQREAVMAGKSYSAKVKRELKLAGSQRMYIVFTKDDQGSGLVSDCVLVGSFVEEICSVVSEDLENGSWFQDSSERNLQRSMTVRFTQLWNKTGSVTRVKDQILVDMRSSGSDDQSYQKIRNRAGSNKAGFLLNESRLLHLWLLFSGSNVINRTGSAWVQSQDRSQSHWMSEMRSFG</sequence>
<evidence type="ECO:0000313" key="1">
    <source>
        <dbReference type="EMBL" id="KAG2253182.1"/>
    </source>
</evidence>
<keyword evidence="2" id="KW-1185">Reference proteome</keyword>
<dbReference type="EMBL" id="JAAMPC010000016">
    <property type="protein sequence ID" value="KAG2253182.1"/>
    <property type="molecule type" value="Genomic_DNA"/>
</dbReference>
<dbReference type="Proteomes" id="UP000886595">
    <property type="component" value="Unassembled WGS sequence"/>
</dbReference>
<dbReference type="AlphaFoldDB" id="A0A8X7PM26"/>
<dbReference type="OrthoDB" id="10453146at2759"/>
<protein>
    <submittedName>
        <fullName evidence="1">Uncharacterized protein</fullName>
    </submittedName>
</protein>
<organism evidence="1 2">
    <name type="scientific">Brassica carinata</name>
    <name type="common">Ethiopian mustard</name>
    <name type="synonym">Abyssinian cabbage</name>
    <dbReference type="NCBI Taxonomy" id="52824"/>
    <lineage>
        <taxon>Eukaryota</taxon>
        <taxon>Viridiplantae</taxon>
        <taxon>Streptophyta</taxon>
        <taxon>Embryophyta</taxon>
        <taxon>Tracheophyta</taxon>
        <taxon>Spermatophyta</taxon>
        <taxon>Magnoliopsida</taxon>
        <taxon>eudicotyledons</taxon>
        <taxon>Gunneridae</taxon>
        <taxon>Pentapetalae</taxon>
        <taxon>rosids</taxon>
        <taxon>malvids</taxon>
        <taxon>Brassicales</taxon>
        <taxon>Brassicaceae</taxon>
        <taxon>Brassiceae</taxon>
        <taxon>Brassica</taxon>
    </lineage>
</organism>
<accession>A0A8X7PM26</accession>
<gene>
    <name evidence="1" type="ORF">Bca52824_083318</name>
</gene>